<dbReference type="Gramene" id="Pp3c5_10600V3.2">
    <property type="protein sequence ID" value="Pp3c5_10600V3.2"/>
    <property type="gene ID" value="Pp3c5_10600"/>
</dbReference>
<evidence type="ECO:0000256" key="2">
    <source>
        <dbReference type="ARBA" id="ARBA00012485"/>
    </source>
</evidence>
<reference evidence="9 10" key="2">
    <citation type="journal article" date="2018" name="Plant J.">
        <title>The Physcomitrella patens chromosome-scale assembly reveals moss genome structure and evolution.</title>
        <authorList>
            <person name="Lang D."/>
            <person name="Ullrich K.K."/>
            <person name="Murat F."/>
            <person name="Fuchs J."/>
            <person name="Jenkins J."/>
            <person name="Haas F.B."/>
            <person name="Piednoel M."/>
            <person name="Gundlach H."/>
            <person name="Van Bel M."/>
            <person name="Meyberg R."/>
            <person name="Vives C."/>
            <person name="Morata J."/>
            <person name="Symeonidi A."/>
            <person name="Hiss M."/>
            <person name="Muchero W."/>
            <person name="Kamisugi Y."/>
            <person name="Saleh O."/>
            <person name="Blanc G."/>
            <person name="Decker E.L."/>
            <person name="van Gessel N."/>
            <person name="Grimwood J."/>
            <person name="Hayes R.D."/>
            <person name="Graham S.W."/>
            <person name="Gunter L.E."/>
            <person name="McDaniel S.F."/>
            <person name="Hoernstein S.N.W."/>
            <person name="Larsson A."/>
            <person name="Li F.W."/>
            <person name="Perroud P.F."/>
            <person name="Phillips J."/>
            <person name="Ranjan P."/>
            <person name="Rokshar D.S."/>
            <person name="Rothfels C.J."/>
            <person name="Schneider L."/>
            <person name="Shu S."/>
            <person name="Stevenson D.W."/>
            <person name="Thummler F."/>
            <person name="Tillich M."/>
            <person name="Villarreal Aguilar J.C."/>
            <person name="Widiez T."/>
            <person name="Wong G.K."/>
            <person name="Wymore A."/>
            <person name="Zhang Y."/>
            <person name="Zimmer A.D."/>
            <person name="Quatrano R.S."/>
            <person name="Mayer K.F.X."/>
            <person name="Goodstein D."/>
            <person name="Casacuberta J.M."/>
            <person name="Vandepoele K."/>
            <person name="Reski R."/>
            <person name="Cuming A.C."/>
            <person name="Tuskan G.A."/>
            <person name="Maumus F."/>
            <person name="Salse J."/>
            <person name="Schmutz J."/>
            <person name="Rensing S.A."/>
        </authorList>
    </citation>
    <scope>NUCLEOTIDE SEQUENCE [LARGE SCALE GENOMIC DNA]</scope>
    <source>
        <strain evidence="9 10">cv. Gransden 2004</strain>
    </source>
</reference>
<evidence type="ECO:0000256" key="4">
    <source>
        <dbReference type="ARBA" id="ARBA00022786"/>
    </source>
</evidence>
<dbReference type="OrthoDB" id="8068875at2759"/>
<evidence type="ECO:0000256" key="1">
    <source>
        <dbReference type="ARBA" id="ARBA00000885"/>
    </source>
</evidence>
<evidence type="ECO:0000259" key="8">
    <source>
        <dbReference type="PROSITE" id="PS50237"/>
    </source>
</evidence>
<evidence type="ECO:0000256" key="5">
    <source>
        <dbReference type="ARBA" id="ARBA00057703"/>
    </source>
</evidence>
<gene>
    <name evidence="9" type="primary">LOC112282015</name>
</gene>
<name>A0A7I4DP37_PHYPA</name>
<evidence type="ECO:0000256" key="7">
    <source>
        <dbReference type="PROSITE-ProRule" id="PRU00104"/>
    </source>
</evidence>
<dbReference type="SUPFAM" id="SSF56204">
    <property type="entry name" value="Hect, E3 ligase catalytic domain"/>
    <property type="match status" value="1"/>
</dbReference>
<dbReference type="PANTHER" id="PTHR45700">
    <property type="entry name" value="UBIQUITIN-PROTEIN LIGASE E3C"/>
    <property type="match status" value="1"/>
</dbReference>
<dbReference type="PROSITE" id="PS50237">
    <property type="entry name" value="HECT"/>
    <property type="match status" value="1"/>
</dbReference>
<dbReference type="GO" id="GO:0000209">
    <property type="term" value="P:protein polyubiquitination"/>
    <property type="evidence" value="ECO:0000318"/>
    <property type="project" value="GO_Central"/>
</dbReference>
<dbReference type="GO" id="GO:0006511">
    <property type="term" value="P:ubiquitin-dependent protein catabolic process"/>
    <property type="evidence" value="ECO:0000318"/>
    <property type="project" value="GO_Central"/>
</dbReference>
<dbReference type="Proteomes" id="UP000006727">
    <property type="component" value="Chromosome 5"/>
</dbReference>
<comment type="catalytic activity">
    <reaction evidence="1">
        <text>S-ubiquitinyl-[E2 ubiquitin-conjugating enzyme]-L-cysteine + [acceptor protein]-L-lysine = [E2 ubiquitin-conjugating enzyme]-L-cysteine + N(6)-ubiquitinyl-[acceptor protein]-L-lysine.</text>
        <dbReference type="EC" id="2.3.2.26"/>
    </reaction>
</comment>
<dbReference type="FunCoup" id="A0A7I4DP37">
    <property type="interactions" value="2505"/>
</dbReference>
<keyword evidence="4 7" id="KW-0833">Ubl conjugation pathway</keyword>
<dbReference type="Gene3D" id="3.30.2410.10">
    <property type="entry name" value="Hect, E3 ligase catalytic domain"/>
    <property type="match status" value="1"/>
</dbReference>
<dbReference type="Gene3D" id="3.30.2160.10">
    <property type="entry name" value="Hect, E3 ligase catalytic domain"/>
    <property type="match status" value="1"/>
</dbReference>
<dbReference type="InParanoid" id="A0A7I4DP37"/>
<evidence type="ECO:0000256" key="3">
    <source>
        <dbReference type="ARBA" id="ARBA00022679"/>
    </source>
</evidence>
<keyword evidence="3" id="KW-0808">Transferase</keyword>
<evidence type="ECO:0000256" key="6">
    <source>
        <dbReference type="ARBA" id="ARBA00061247"/>
    </source>
</evidence>
<keyword evidence="10" id="KW-1185">Reference proteome</keyword>
<reference evidence="9" key="3">
    <citation type="submission" date="2020-12" db="UniProtKB">
        <authorList>
            <consortium name="EnsemblPlants"/>
        </authorList>
    </citation>
    <scope>IDENTIFICATION</scope>
</reference>
<comment type="similarity">
    <text evidence="6">Belongs to the UPL family.</text>
</comment>
<dbReference type="CDD" id="cd00078">
    <property type="entry name" value="HECTc"/>
    <property type="match status" value="1"/>
</dbReference>
<feature type="active site" description="Glycyl thioester intermediate" evidence="7">
    <location>
        <position position="1224"/>
    </location>
</feature>
<dbReference type="EC" id="2.3.2.26" evidence="2"/>
<accession>A0A7I4DP37</accession>
<comment type="function">
    <text evidence="5">Probable E3 ubiquitin-protein ligase which mediates ubiquitination and subsequent proteasomal degradation of target proteins.</text>
</comment>
<evidence type="ECO:0000313" key="9">
    <source>
        <dbReference type="EnsemblPlants" id="Pp3c5_10600V3.2"/>
    </source>
</evidence>
<dbReference type="Gene3D" id="3.90.1750.10">
    <property type="entry name" value="Hect, E3 ligase catalytic domains"/>
    <property type="match status" value="1"/>
</dbReference>
<dbReference type="EnsemblPlants" id="Pp3c5_10600V3.2">
    <property type="protein sequence ID" value="Pp3c5_10600V3.2"/>
    <property type="gene ID" value="Pp3c5_10600"/>
</dbReference>
<dbReference type="InterPro" id="IPR044611">
    <property type="entry name" value="E3A/B/C-like"/>
</dbReference>
<dbReference type="Pfam" id="PF00632">
    <property type="entry name" value="HECT"/>
    <property type="match status" value="1"/>
</dbReference>
<dbReference type="InterPro" id="IPR000569">
    <property type="entry name" value="HECT_dom"/>
</dbReference>
<feature type="domain" description="HECT" evidence="8">
    <location>
        <begin position="913"/>
        <end position="1250"/>
    </location>
</feature>
<dbReference type="EMBL" id="ABEU02000005">
    <property type="status" value="NOT_ANNOTATED_CDS"/>
    <property type="molecule type" value="Genomic_DNA"/>
</dbReference>
<dbReference type="InterPro" id="IPR035983">
    <property type="entry name" value="Hect_E3_ubiquitin_ligase"/>
</dbReference>
<dbReference type="PANTHER" id="PTHR45700:SF2">
    <property type="entry name" value="UBIQUITIN-PROTEIN LIGASE E3C"/>
    <property type="match status" value="1"/>
</dbReference>
<proteinExistence type="inferred from homology"/>
<dbReference type="GO" id="GO:0061630">
    <property type="term" value="F:ubiquitin protein ligase activity"/>
    <property type="evidence" value="ECO:0000318"/>
    <property type="project" value="GO_Central"/>
</dbReference>
<reference evidence="9 10" key="1">
    <citation type="journal article" date="2008" name="Science">
        <title>The Physcomitrella genome reveals evolutionary insights into the conquest of land by plants.</title>
        <authorList>
            <person name="Rensing S."/>
            <person name="Lang D."/>
            <person name="Zimmer A."/>
            <person name="Terry A."/>
            <person name="Salamov A."/>
            <person name="Shapiro H."/>
            <person name="Nishiyama T."/>
            <person name="Perroud P.-F."/>
            <person name="Lindquist E."/>
            <person name="Kamisugi Y."/>
            <person name="Tanahashi T."/>
            <person name="Sakakibara K."/>
            <person name="Fujita T."/>
            <person name="Oishi K."/>
            <person name="Shin-I T."/>
            <person name="Kuroki Y."/>
            <person name="Toyoda A."/>
            <person name="Suzuki Y."/>
            <person name="Hashimoto A."/>
            <person name="Yamaguchi K."/>
            <person name="Sugano A."/>
            <person name="Kohara Y."/>
            <person name="Fujiyama A."/>
            <person name="Anterola A."/>
            <person name="Aoki S."/>
            <person name="Ashton N."/>
            <person name="Barbazuk W.B."/>
            <person name="Barker E."/>
            <person name="Bennetzen J."/>
            <person name="Bezanilla M."/>
            <person name="Blankenship R."/>
            <person name="Cho S.H."/>
            <person name="Dutcher S."/>
            <person name="Estelle M."/>
            <person name="Fawcett J.A."/>
            <person name="Gundlach H."/>
            <person name="Hanada K."/>
            <person name="Heyl A."/>
            <person name="Hicks K.A."/>
            <person name="Hugh J."/>
            <person name="Lohr M."/>
            <person name="Mayer K."/>
            <person name="Melkozernov A."/>
            <person name="Murata T."/>
            <person name="Nelson D."/>
            <person name="Pils B."/>
            <person name="Prigge M."/>
            <person name="Reiss B."/>
            <person name="Renner T."/>
            <person name="Rombauts S."/>
            <person name="Rushton P."/>
            <person name="Sanderfoot A."/>
            <person name="Schween G."/>
            <person name="Shiu S.-H."/>
            <person name="Stueber K."/>
            <person name="Theodoulou F.L."/>
            <person name="Tu H."/>
            <person name="Van de Peer Y."/>
            <person name="Verrier P.J."/>
            <person name="Waters E."/>
            <person name="Wood A."/>
            <person name="Yang L."/>
            <person name="Cove D."/>
            <person name="Cuming A."/>
            <person name="Hasebe M."/>
            <person name="Lucas S."/>
            <person name="Mishler D.B."/>
            <person name="Reski R."/>
            <person name="Grigoriev I."/>
            <person name="Quatrano R.S."/>
            <person name="Boore J.L."/>
        </authorList>
    </citation>
    <scope>NUCLEOTIDE SEQUENCE [LARGE SCALE GENOMIC DNA]</scope>
    <source>
        <strain evidence="9 10">cv. Gransden 2004</strain>
    </source>
</reference>
<protein>
    <recommendedName>
        <fullName evidence="2">HECT-type E3 ubiquitin transferase</fullName>
        <ecNumber evidence="2">2.3.2.26</ecNumber>
    </recommendedName>
</protein>
<organism evidence="9 10">
    <name type="scientific">Physcomitrium patens</name>
    <name type="common">Spreading-leaved earth moss</name>
    <name type="synonym">Physcomitrella patens</name>
    <dbReference type="NCBI Taxonomy" id="3218"/>
    <lineage>
        <taxon>Eukaryota</taxon>
        <taxon>Viridiplantae</taxon>
        <taxon>Streptophyta</taxon>
        <taxon>Embryophyta</taxon>
        <taxon>Bryophyta</taxon>
        <taxon>Bryophytina</taxon>
        <taxon>Bryopsida</taxon>
        <taxon>Funariidae</taxon>
        <taxon>Funariales</taxon>
        <taxon>Funariaceae</taxon>
        <taxon>Physcomitrium</taxon>
    </lineage>
</organism>
<sequence>MQNVSRDLQAALRGCSAKEQNQQELLDRVTQERAIGSLVQRGDVSALVVQRIWRGRTVARKVAAQARVEWDEKFLSRHSEDESPVSANVISNQILRPLFMILKPSSPFNLRQIAEDAGRLTTCFRLLLQSIHNPDMRFNYCNLSVGSPEEMSKWMYQARELLRLACAALQKESYADQKGTKTNHLAQADSNLARLAIQVMVSLTDSSTWKCLGGPEQVVRKRKADLVVLSLLEWLASESAGFFLAVRSYILENFLVPGIKNQEVSPCGKEDKLIITALLRPLLVLSAECRKDGKGAENSKNYKDYTFAAERAAALFSVHILTIPFLTQRLPQPLLPALQDPLVLSPCLRFFEVPIRDPPQIVTATSVLPCLPSFQGRVDCELVDVPLSAWALSNVVCLASHTLKHNPRFMKSSPCQKYVQALCCLLEDLNMWIETIRKRREAEKSVSEEEGDKDVENTKNVVIGDVISKSCEGIIIQLLVESLSPLHQQWHLVELVEKATFNQSTPMVFISVAKGSIKGAKEKLFTLSDVAKIYSILLQVFAVLNPFGGALPIVNLIAFTPSIVPLLWSWLHASPGLAHLLKLNLQEQGNAKHQLETQAIQAEKAILIRTGVGVWAAVLGLRNKLTRHDAALERRAVNERTETSRSADVGSYRSGTRIDPELARRWAAEIRDMRTISNSPSRASGSNESLGMSKSIRDMKTEGNVAPQITDMDNVKSGSECVPEEVLPVLLLFCEAYSHFLFVLDDEDFYERQEPFTLAQQKVISGMLNTLVYHELLSTCKRSNFLLMDVAIKCVKPLYERDCRRSFCPPYLWIAPAVATQLPSRAAAGASEGNGCKSSQMAALGAILRTIPHVLSFEERVHIFREFVRTDKLLKGMEGGTVSPVPGTISIVVKRDNLFEDGLAQLNPLGPRLKSCINVSFENESVLAAADLDHGGSLKELLTDLANTAFDPEYGLFVQTATDGLLLPRAAAGNLDSELRKLKFLGQIVGKALYEGILLEHSLSPLFISKVLGRCSFLDDLSSEDSELHRKLVYLKKASEDAQDLKLNFTVKEDLFDEHWIVELQPGGADIPVTNENKLQYVNSVVNHKLNRQMKPVTAAFVRGMADLIDPEWLGLFNAKEFNRLVSGGDHDFDVDDLRIHTCYANGYSKSSLTIKIFWEVVREFEEEERSALLKFVTGCSRPPLFGFEYLQPAFTIERVVSETSAWAKIFGQDVNCLPTASTCNNTLKLPMYKRASFLKEKLQCAMKSSTRLKHP</sequence>
<dbReference type="AlphaFoldDB" id="A0A7I4DP37"/>
<dbReference type="FunFam" id="3.30.2160.10:FF:000002">
    <property type="entry name" value="Putative Ubiquitin-protein ligase E3C"/>
    <property type="match status" value="1"/>
</dbReference>
<dbReference type="SMART" id="SM00119">
    <property type="entry name" value="HECTc"/>
    <property type="match status" value="1"/>
</dbReference>
<evidence type="ECO:0000313" key="10">
    <source>
        <dbReference type="Proteomes" id="UP000006727"/>
    </source>
</evidence>